<proteinExistence type="predicted"/>
<dbReference type="RefSeq" id="WP_231816170.1">
    <property type="nucleotide sequence ID" value="NZ_JAJOZR010000013.1"/>
</dbReference>
<evidence type="ECO:0000313" key="1">
    <source>
        <dbReference type="EMBL" id="MCD7111052.1"/>
    </source>
</evidence>
<name>A0A9X1NU18_9HYPH</name>
<organism evidence="1 2">
    <name type="scientific">Rhizobium quercicola</name>
    <dbReference type="NCBI Taxonomy" id="2901226"/>
    <lineage>
        <taxon>Bacteria</taxon>
        <taxon>Pseudomonadati</taxon>
        <taxon>Pseudomonadota</taxon>
        <taxon>Alphaproteobacteria</taxon>
        <taxon>Hyphomicrobiales</taxon>
        <taxon>Rhizobiaceae</taxon>
        <taxon>Rhizobium/Agrobacterium group</taxon>
        <taxon>Rhizobium</taxon>
    </lineage>
</organism>
<sequence>MADDNIRLTNQRVVIEKQVPGGICPQLLRDWPAAVRRLRHPQAARAVARVRLPADDAAGA</sequence>
<gene>
    <name evidence="1" type="ORF">LRX75_18615</name>
</gene>
<dbReference type="EMBL" id="JAJOZR010000013">
    <property type="protein sequence ID" value="MCD7111052.1"/>
    <property type="molecule type" value="Genomic_DNA"/>
</dbReference>
<protein>
    <submittedName>
        <fullName evidence="1">Uncharacterized protein</fullName>
    </submittedName>
</protein>
<comment type="caution">
    <text evidence="1">The sequence shown here is derived from an EMBL/GenBank/DDBJ whole genome shotgun (WGS) entry which is preliminary data.</text>
</comment>
<keyword evidence="2" id="KW-1185">Reference proteome</keyword>
<reference evidence="1" key="1">
    <citation type="submission" date="2021-12" db="EMBL/GenBank/DDBJ databases">
        <authorList>
            <person name="Li Y."/>
        </authorList>
    </citation>
    <scope>NUCLEOTIDE SEQUENCE</scope>
    <source>
        <strain evidence="1">DKSPLA3</strain>
    </source>
</reference>
<evidence type="ECO:0000313" key="2">
    <source>
        <dbReference type="Proteomes" id="UP001139089"/>
    </source>
</evidence>
<accession>A0A9X1NU18</accession>
<dbReference type="Proteomes" id="UP001139089">
    <property type="component" value="Unassembled WGS sequence"/>
</dbReference>
<dbReference type="AlphaFoldDB" id="A0A9X1NU18"/>